<accession>A0ABP7NIX7</accession>
<feature type="domain" description="RNA polymerase sigma-70 region 2" evidence="8">
    <location>
        <begin position="13"/>
        <end position="85"/>
    </location>
</feature>
<dbReference type="RefSeq" id="WP_344802793.1">
    <property type="nucleotide sequence ID" value="NZ_BAABBO010000001.1"/>
</dbReference>
<proteinExistence type="inferred from homology"/>
<evidence type="ECO:0000259" key="8">
    <source>
        <dbReference type="Pfam" id="PF04542"/>
    </source>
</evidence>
<dbReference type="Pfam" id="PF04542">
    <property type="entry name" value="Sigma70_r2"/>
    <property type="match status" value="1"/>
</dbReference>
<comment type="subcellular location">
    <subcellularLocation>
        <location evidence="6">Cytoplasm</location>
    </subcellularLocation>
</comment>
<name>A0ABP7NIX7_9GAMM</name>
<evidence type="ECO:0000256" key="6">
    <source>
        <dbReference type="HAMAP-Rule" id="MF_00962"/>
    </source>
</evidence>
<dbReference type="Pfam" id="PF04545">
    <property type="entry name" value="Sigma70_r4"/>
    <property type="match status" value="1"/>
</dbReference>
<keyword evidence="1 6" id="KW-0963">Cytoplasm</keyword>
<evidence type="ECO:0000256" key="5">
    <source>
        <dbReference type="ARBA" id="ARBA00023163"/>
    </source>
</evidence>
<dbReference type="HAMAP" id="MF_00962">
    <property type="entry name" value="Sigma70_FliA"/>
    <property type="match status" value="1"/>
</dbReference>
<evidence type="ECO:0000256" key="1">
    <source>
        <dbReference type="ARBA" id="ARBA00022490"/>
    </source>
</evidence>
<feature type="DNA-binding region" description="H-T-H motif" evidence="6">
    <location>
        <begin position="202"/>
        <end position="221"/>
    </location>
</feature>
<feature type="domain" description="RNA polymerase sigma-70 region 3" evidence="7">
    <location>
        <begin position="94"/>
        <end position="164"/>
    </location>
</feature>
<evidence type="ECO:0000313" key="10">
    <source>
        <dbReference type="EMBL" id="GAA3948213.1"/>
    </source>
</evidence>
<dbReference type="SUPFAM" id="SSF88659">
    <property type="entry name" value="Sigma3 and sigma4 domains of RNA polymerase sigma factors"/>
    <property type="match status" value="2"/>
</dbReference>
<keyword evidence="11" id="KW-1185">Reference proteome</keyword>
<dbReference type="NCBIfam" id="NF005413">
    <property type="entry name" value="PRK06986.1"/>
    <property type="match status" value="1"/>
</dbReference>
<dbReference type="Gene3D" id="1.20.140.160">
    <property type="match status" value="1"/>
</dbReference>
<evidence type="ECO:0000256" key="2">
    <source>
        <dbReference type="ARBA" id="ARBA00023015"/>
    </source>
</evidence>
<comment type="similarity">
    <text evidence="6">Belongs to the sigma-70 factor family. FliA subfamily.</text>
</comment>
<feature type="domain" description="RNA polymerase sigma-70 region 4" evidence="9">
    <location>
        <begin position="181"/>
        <end position="228"/>
    </location>
</feature>
<evidence type="ECO:0000259" key="7">
    <source>
        <dbReference type="Pfam" id="PF04539"/>
    </source>
</evidence>
<keyword evidence="4 6" id="KW-0238">DNA-binding</keyword>
<dbReference type="NCBIfam" id="TIGR02937">
    <property type="entry name" value="sigma70-ECF"/>
    <property type="match status" value="1"/>
</dbReference>
<comment type="caution">
    <text evidence="10">The sequence shown here is derived from an EMBL/GenBank/DDBJ whole genome shotgun (WGS) entry which is preliminary data.</text>
</comment>
<dbReference type="InterPro" id="IPR000943">
    <property type="entry name" value="RNA_pol_sigma70"/>
</dbReference>
<dbReference type="PANTHER" id="PTHR30385:SF7">
    <property type="entry name" value="RNA POLYMERASE SIGMA FACTOR FLIA"/>
    <property type="match status" value="1"/>
</dbReference>
<dbReference type="PANTHER" id="PTHR30385">
    <property type="entry name" value="SIGMA FACTOR F FLAGELLAR"/>
    <property type="match status" value="1"/>
</dbReference>
<dbReference type="SUPFAM" id="SSF88946">
    <property type="entry name" value="Sigma2 domain of RNA polymerase sigma factors"/>
    <property type="match status" value="1"/>
</dbReference>
<dbReference type="InterPro" id="IPR007630">
    <property type="entry name" value="RNA_pol_sigma70_r4"/>
</dbReference>
<keyword evidence="5 6" id="KW-0804">Transcription</keyword>
<reference evidence="11" key="1">
    <citation type="journal article" date="2019" name="Int. J. Syst. Evol. Microbiol.">
        <title>The Global Catalogue of Microorganisms (GCM) 10K type strain sequencing project: providing services to taxonomists for standard genome sequencing and annotation.</title>
        <authorList>
            <consortium name="The Broad Institute Genomics Platform"/>
            <consortium name="The Broad Institute Genome Sequencing Center for Infectious Disease"/>
            <person name="Wu L."/>
            <person name="Ma J."/>
        </authorList>
    </citation>
    <scope>NUCLEOTIDE SEQUENCE [LARGE SCALE GENOMIC DNA]</scope>
    <source>
        <strain evidence="11">JCM 17555</strain>
    </source>
</reference>
<dbReference type="Proteomes" id="UP001501337">
    <property type="component" value="Unassembled WGS sequence"/>
</dbReference>
<comment type="function">
    <text evidence="6">Sigma factors are initiation factors that promote the attachment of RNA polymerase to specific initiation sites and are then released. This sigma factor controls the expression of flagella-related genes.</text>
</comment>
<comment type="caution">
    <text evidence="6">Lacks conserved residue(s) required for the propagation of feature annotation.</text>
</comment>
<feature type="region of interest" description="Sigma-70 factor domain-2" evidence="6">
    <location>
        <begin position="13"/>
        <end position="85"/>
    </location>
</feature>
<dbReference type="InterPro" id="IPR013325">
    <property type="entry name" value="RNA_pol_sigma_r2"/>
</dbReference>
<dbReference type="CDD" id="cd06171">
    <property type="entry name" value="Sigma70_r4"/>
    <property type="match status" value="1"/>
</dbReference>
<evidence type="ECO:0000256" key="4">
    <source>
        <dbReference type="ARBA" id="ARBA00023125"/>
    </source>
</evidence>
<dbReference type="InterPro" id="IPR028617">
    <property type="entry name" value="Sigma70_FliA"/>
</dbReference>
<dbReference type="PRINTS" id="PR00046">
    <property type="entry name" value="SIGMA70FCT"/>
</dbReference>
<gene>
    <name evidence="6" type="primary">fliA</name>
    <name evidence="10" type="ORF">GCM10022278_04230</name>
</gene>
<evidence type="ECO:0000313" key="11">
    <source>
        <dbReference type="Proteomes" id="UP001501337"/>
    </source>
</evidence>
<dbReference type="EMBL" id="BAABBO010000001">
    <property type="protein sequence ID" value="GAA3948213.1"/>
    <property type="molecule type" value="Genomic_DNA"/>
</dbReference>
<dbReference type="Gene3D" id="1.10.1740.10">
    <property type="match status" value="1"/>
</dbReference>
<feature type="short sequence motif" description="Interaction with polymerase core subunit RpoC" evidence="6">
    <location>
        <begin position="40"/>
        <end position="43"/>
    </location>
</feature>
<evidence type="ECO:0000256" key="3">
    <source>
        <dbReference type="ARBA" id="ARBA00023082"/>
    </source>
</evidence>
<organism evidence="10 11">
    <name type="scientific">Allohahella marinimesophila</name>
    <dbReference type="NCBI Taxonomy" id="1054972"/>
    <lineage>
        <taxon>Bacteria</taxon>
        <taxon>Pseudomonadati</taxon>
        <taxon>Pseudomonadota</taxon>
        <taxon>Gammaproteobacteria</taxon>
        <taxon>Oceanospirillales</taxon>
        <taxon>Hahellaceae</taxon>
        <taxon>Allohahella</taxon>
    </lineage>
</organism>
<dbReference type="PIRSF" id="PIRSF000770">
    <property type="entry name" value="RNA_pol_sigma-SigE/K"/>
    <property type="match status" value="1"/>
</dbReference>
<protein>
    <recommendedName>
        <fullName evidence="6">RNA polymerase sigma factor FliA</fullName>
    </recommendedName>
    <alternativeName>
        <fullName evidence="6">RNA polymerase sigma factor for flagellar operon</fullName>
    </alternativeName>
    <alternativeName>
        <fullName evidence="6">Sigma F</fullName>
    </alternativeName>
    <alternativeName>
        <fullName evidence="6">Sigma-28</fullName>
    </alternativeName>
</protein>
<sequence>MYQAPASDKYSALFAQHGALVKRIGHHLLGRLPGHVQFDDLLQVGMMGLIEAFQRYDSSQGASFETFAGIRIRGAMMDEVRRNDWVPRSVHRRSREISEAIRKLEARLGRDANDQEIATVLDISVEEYHASLADSATGHVFSIDEMQANSEQAVDFADDEDATPHAQVQREQMLTLLSKVIDALPEREKLVVSLYYDEELNLKEIGQVLEISESRVSQILSQAVHRIKSRVSQR</sequence>
<dbReference type="InterPro" id="IPR013324">
    <property type="entry name" value="RNA_pol_sigma_r3/r4-like"/>
</dbReference>
<keyword evidence="2 6" id="KW-0805">Transcription regulation</keyword>
<feature type="region of interest" description="Sigma-70 factor domain-4" evidence="6">
    <location>
        <begin position="180"/>
        <end position="228"/>
    </location>
</feature>
<dbReference type="InterPro" id="IPR014284">
    <property type="entry name" value="RNA_pol_sigma-70_dom"/>
</dbReference>
<keyword evidence="3 6" id="KW-0731">Sigma factor</keyword>
<dbReference type="InterPro" id="IPR012845">
    <property type="entry name" value="RNA_pol_sigma_FliA_WhiG"/>
</dbReference>
<dbReference type="InterPro" id="IPR007627">
    <property type="entry name" value="RNA_pol_sigma70_r2"/>
</dbReference>
<dbReference type="InterPro" id="IPR007624">
    <property type="entry name" value="RNA_pol_sigma70_r3"/>
</dbReference>
<dbReference type="NCBIfam" id="TIGR02479">
    <property type="entry name" value="FliA_WhiG"/>
    <property type="match status" value="1"/>
</dbReference>
<evidence type="ECO:0000259" key="9">
    <source>
        <dbReference type="Pfam" id="PF04545"/>
    </source>
</evidence>
<dbReference type="Pfam" id="PF04539">
    <property type="entry name" value="Sigma70_r3"/>
    <property type="match status" value="1"/>
</dbReference>